<gene>
    <name evidence="1" type="ORF">GCM10022210_56100</name>
</gene>
<reference evidence="2" key="1">
    <citation type="journal article" date="2019" name="Int. J. Syst. Evol. Microbiol.">
        <title>The Global Catalogue of Microorganisms (GCM) 10K type strain sequencing project: providing services to taxonomists for standard genome sequencing and annotation.</title>
        <authorList>
            <consortium name="The Broad Institute Genomics Platform"/>
            <consortium name="The Broad Institute Genome Sequencing Center for Infectious Disease"/>
            <person name="Wu L."/>
            <person name="Ma J."/>
        </authorList>
    </citation>
    <scope>NUCLEOTIDE SEQUENCE [LARGE SCALE GENOMIC DNA]</scope>
    <source>
        <strain evidence="2">JCM 16601</strain>
    </source>
</reference>
<dbReference type="EMBL" id="BAAAZC010000054">
    <property type="protein sequence ID" value="GAA3994654.1"/>
    <property type="molecule type" value="Genomic_DNA"/>
</dbReference>
<dbReference type="Proteomes" id="UP001500742">
    <property type="component" value="Unassembled WGS sequence"/>
</dbReference>
<organism evidence="1 2">
    <name type="scientific">Mucilaginibacter dorajii</name>
    <dbReference type="NCBI Taxonomy" id="692994"/>
    <lineage>
        <taxon>Bacteria</taxon>
        <taxon>Pseudomonadati</taxon>
        <taxon>Bacteroidota</taxon>
        <taxon>Sphingobacteriia</taxon>
        <taxon>Sphingobacteriales</taxon>
        <taxon>Sphingobacteriaceae</taxon>
        <taxon>Mucilaginibacter</taxon>
    </lineage>
</organism>
<dbReference type="RefSeq" id="WP_259095540.1">
    <property type="nucleotide sequence ID" value="NZ_BAAAZC010000054.1"/>
</dbReference>
<evidence type="ECO:0000313" key="2">
    <source>
        <dbReference type="Proteomes" id="UP001500742"/>
    </source>
</evidence>
<protein>
    <recommendedName>
        <fullName evidence="3">Holin</fullName>
    </recommendedName>
</protein>
<sequence>MEKKLSLWQRIMADTPAFFKKAQVLGAGLVTLAVSLSKIGIVPPAISAIATAIGATIATVSQFAVKQTEPNTIDSDKAEPTIQQTVTQ</sequence>
<accession>A0ABP7RAU3</accession>
<name>A0ABP7RAU3_9SPHI</name>
<evidence type="ECO:0000313" key="1">
    <source>
        <dbReference type="EMBL" id="GAA3994654.1"/>
    </source>
</evidence>
<proteinExistence type="predicted"/>
<comment type="caution">
    <text evidence="1">The sequence shown here is derived from an EMBL/GenBank/DDBJ whole genome shotgun (WGS) entry which is preliminary data.</text>
</comment>
<keyword evidence="2" id="KW-1185">Reference proteome</keyword>
<evidence type="ECO:0008006" key="3">
    <source>
        <dbReference type="Google" id="ProtNLM"/>
    </source>
</evidence>